<evidence type="ECO:0000256" key="1">
    <source>
        <dbReference type="SAM" id="MobiDB-lite"/>
    </source>
</evidence>
<protein>
    <submittedName>
        <fullName evidence="2">Uncharacterized protein</fullName>
    </submittedName>
</protein>
<proteinExistence type="predicted"/>
<reference evidence="2" key="1">
    <citation type="submission" date="2023-08" db="EMBL/GenBank/DDBJ databases">
        <authorList>
            <person name="Audoor S."/>
            <person name="Bilcke G."/>
        </authorList>
    </citation>
    <scope>NUCLEOTIDE SEQUENCE</scope>
</reference>
<accession>A0AAD2CXA8</accession>
<dbReference type="EMBL" id="CAKOGP040001302">
    <property type="protein sequence ID" value="CAJ1945006.1"/>
    <property type="molecule type" value="Genomic_DNA"/>
</dbReference>
<sequence length="293" mass="32987">MSSMGYRSTMVKGLKQLKAPEEDGPEQDLEDFLTSLTDKVIIRWADGGDVGYVLEENAEPKIKEPDPLTAADEEADASKVKAYDRLMDKYEDRKDTFWANTVAMFQLIMSNVTTTMQNKIKSTDGHLAASKNKDLVWLMSTIDNIVSGYEEGIVPAELALDDAPEQIFKMRQKGSESNEAFVKTMLRAIKAYKRRGGPFLWTPAKEKELKTAVEAAKSKFTAAWATGTAVMTKEQEDDVRHVKKKMIKDRSIAMSILKRTDKERFGDLMKELSNNYLKKPNGTPQEGFPKDVP</sequence>
<evidence type="ECO:0000313" key="2">
    <source>
        <dbReference type="EMBL" id="CAJ1945006.1"/>
    </source>
</evidence>
<dbReference type="AlphaFoldDB" id="A0AAD2CXA8"/>
<comment type="caution">
    <text evidence="2">The sequence shown here is derived from an EMBL/GenBank/DDBJ whole genome shotgun (WGS) entry which is preliminary data.</text>
</comment>
<feature type="region of interest" description="Disordered" evidence="1">
    <location>
        <begin position="274"/>
        <end position="293"/>
    </location>
</feature>
<keyword evidence="3" id="KW-1185">Reference proteome</keyword>
<name>A0AAD2CXA8_9STRA</name>
<gene>
    <name evidence="2" type="ORF">CYCCA115_LOCUS9153</name>
</gene>
<organism evidence="2 3">
    <name type="scientific">Cylindrotheca closterium</name>
    <dbReference type="NCBI Taxonomy" id="2856"/>
    <lineage>
        <taxon>Eukaryota</taxon>
        <taxon>Sar</taxon>
        <taxon>Stramenopiles</taxon>
        <taxon>Ochrophyta</taxon>
        <taxon>Bacillariophyta</taxon>
        <taxon>Bacillariophyceae</taxon>
        <taxon>Bacillariophycidae</taxon>
        <taxon>Bacillariales</taxon>
        <taxon>Bacillariaceae</taxon>
        <taxon>Cylindrotheca</taxon>
    </lineage>
</organism>
<dbReference type="Proteomes" id="UP001295423">
    <property type="component" value="Unassembled WGS sequence"/>
</dbReference>
<evidence type="ECO:0000313" key="3">
    <source>
        <dbReference type="Proteomes" id="UP001295423"/>
    </source>
</evidence>